<dbReference type="RefSeq" id="WP_034748812.1">
    <property type="nucleotide sequence ID" value="NZ_BAUT01000052.1"/>
</dbReference>
<evidence type="ECO:0000313" key="1">
    <source>
        <dbReference type="EMBL" id="GAE27491.1"/>
    </source>
</evidence>
<dbReference type="EMBL" id="BAUT01000052">
    <property type="protein sequence ID" value="GAE27491.1"/>
    <property type="molecule type" value="Genomic_DNA"/>
</dbReference>
<keyword evidence="2" id="KW-1185">Reference proteome</keyword>
<proteinExistence type="predicted"/>
<organism evidence="1 2">
    <name type="scientific">Halalkalibacter wakoensis JCM 9140</name>
    <dbReference type="NCBI Taxonomy" id="1236970"/>
    <lineage>
        <taxon>Bacteria</taxon>
        <taxon>Bacillati</taxon>
        <taxon>Bacillota</taxon>
        <taxon>Bacilli</taxon>
        <taxon>Bacillales</taxon>
        <taxon>Bacillaceae</taxon>
        <taxon>Halalkalibacter</taxon>
    </lineage>
</organism>
<name>W4Q601_9BACI</name>
<sequence>MEYKSVEDIFPLMKDEYHRSMAEKVYYFIEGNFDDIEIVSLRKCISIAKKGYIKFATITTENSNALLLHFPSEIRDNLLTRKEEFNVEFEKPKRKLYINQINIPFAYIHDVNELQKLIRIAYANPRRKRHREKLT</sequence>
<dbReference type="STRING" id="1236970.JCM9140_3639"/>
<gene>
    <name evidence="1" type="ORF">JCM9140_3639</name>
</gene>
<comment type="caution">
    <text evidence="1">The sequence shown here is derived from an EMBL/GenBank/DDBJ whole genome shotgun (WGS) entry which is preliminary data.</text>
</comment>
<reference evidence="1" key="1">
    <citation type="journal article" date="2014" name="Genome Announc.">
        <title>Draft Genome Sequences of Three Alkaliphilic Bacillus Strains, Bacillus wakoensis JCM 9140T, Bacillus akibai JCM 9157T, and Bacillus hemicellulosilyticus JCM 9152T.</title>
        <authorList>
            <person name="Yuki M."/>
            <person name="Oshima K."/>
            <person name="Suda W."/>
            <person name="Oshida Y."/>
            <person name="Kitamura K."/>
            <person name="Iida T."/>
            <person name="Hattori M."/>
            <person name="Ohkuma M."/>
        </authorList>
    </citation>
    <scope>NUCLEOTIDE SEQUENCE [LARGE SCALE GENOMIC DNA]</scope>
    <source>
        <strain evidence="1">JCM 9140</strain>
    </source>
</reference>
<evidence type="ECO:0000313" key="2">
    <source>
        <dbReference type="Proteomes" id="UP000018890"/>
    </source>
</evidence>
<dbReference type="Proteomes" id="UP000018890">
    <property type="component" value="Unassembled WGS sequence"/>
</dbReference>
<dbReference type="AlphaFoldDB" id="W4Q601"/>
<protein>
    <submittedName>
        <fullName evidence="1">Uncharacterized protein</fullName>
    </submittedName>
</protein>
<dbReference type="OrthoDB" id="2923805at2"/>
<accession>W4Q601</accession>